<sequence>MTDAAVSALGAVLDRCANELAALSQEAARIDQLVGAALAQEAGQGTEMRQLLLQEGQKVDYLRQGIEDMTRFMTRLSQEVPASVQVNSEWAIGLLHLQDLAERLVGPRATGSMTQTDLPDAGSVHLF</sequence>
<evidence type="ECO:0008006" key="3">
    <source>
        <dbReference type="Google" id="ProtNLM"/>
    </source>
</evidence>
<accession>A0ABW2UIW9</accession>
<dbReference type="RefSeq" id="WP_377403170.1">
    <property type="nucleotide sequence ID" value="NZ_JBHTFQ010000005.1"/>
</dbReference>
<name>A0ABW2UIW9_9RHOB</name>
<proteinExistence type="predicted"/>
<organism evidence="1 2">
    <name type="scientific">Plastorhodobacter daqingensis</name>
    <dbReference type="NCBI Taxonomy" id="1387281"/>
    <lineage>
        <taxon>Bacteria</taxon>
        <taxon>Pseudomonadati</taxon>
        <taxon>Pseudomonadota</taxon>
        <taxon>Alphaproteobacteria</taxon>
        <taxon>Rhodobacterales</taxon>
        <taxon>Paracoccaceae</taxon>
        <taxon>Plastorhodobacter</taxon>
    </lineage>
</organism>
<gene>
    <name evidence="1" type="ORF">ACFQXB_10575</name>
</gene>
<evidence type="ECO:0000313" key="2">
    <source>
        <dbReference type="Proteomes" id="UP001596516"/>
    </source>
</evidence>
<dbReference type="Proteomes" id="UP001596516">
    <property type="component" value="Unassembled WGS sequence"/>
</dbReference>
<reference evidence="2" key="1">
    <citation type="journal article" date="2019" name="Int. J. Syst. Evol. Microbiol.">
        <title>The Global Catalogue of Microorganisms (GCM) 10K type strain sequencing project: providing services to taxonomists for standard genome sequencing and annotation.</title>
        <authorList>
            <consortium name="The Broad Institute Genomics Platform"/>
            <consortium name="The Broad Institute Genome Sequencing Center for Infectious Disease"/>
            <person name="Wu L."/>
            <person name="Ma J."/>
        </authorList>
    </citation>
    <scope>NUCLEOTIDE SEQUENCE [LARGE SCALE GENOMIC DNA]</scope>
    <source>
        <strain evidence="2">CGMCC 1.12750</strain>
    </source>
</reference>
<comment type="caution">
    <text evidence="1">The sequence shown here is derived from an EMBL/GenBank/DDBJ whole genome shotgun (WGS) entry which is preliminary data.</text>
</comment>
<keyword evidence="2" id="KW-1185">Reference proteome</keyword>
<dbReference type="EMBL" id="JBHTFQ010000005">
    <property type="protein sequence ID" value="MFC7704637.1"/>
    <property type="molecule type" value="Genomic_DNA"/>
</dbReference>
<evidence type="ECO:0000313" key="1">
    <source>
        <dbReference type="EMBL" id="MFC7704637.1"/>
    </source>
</evidence>
<protein>
    <recommendedName>
        <fullName evidence="3">Flagellar protein FlgN</fullName>
    </recommendedName>
</protein>